<dbReference type="SUPFAM" id="SSF51206">
    <property type="entry name" value="cAMP-binding domain-like"/>
    <property type="match status" value="1"/>
</dbReference>
<dbReference type="EMBL" id="CP053661">
    <property type="protein sequence ID" value="QKD82257.1"/>
    <property type="molecule type" value="Genomic_DNA"/>
</dbReference>
<dbReference type="AlphaFoldDB" id="A0A6M8BBR6"/>
<protein>
    <submittedName>
        <fullName evidence="1">Uncharacterized protein</fullName>
    </submittedName>
</protein>
<dbReference type="InterPro" id="IPR018490">
    <property type="entry name" value="cNMP-bd_dom_sf"/>
</dbReference>
<reference evidence="1 2" key="1">
    <citation type="submission" date="2020-05" db="EMBL/GenBank/DDBJ databases">
        <title>Complete genome sequence of of a novel Thermoleptolyngbya strain isolated from hot springs of Ganzi, Sichuan China.</title>
        <authorList>
            <person name="Tang J."/>
            <person name="Daroch M."/>
            <person name="Li L."/>
            <person name="Waleron K."/>
            <person name="Waleron M."/>
            <person name="Waleron M."/>
        </authorList>
    </citation>
    <scope>NUCLEOTIDE SEQUENCE [LARGE SCALE GENOMIC DNA]</scope>
    <source>
        <strain evidence="1 2">PKUAC-SCTA183</strain>
    </source>
</reference>
<keyword evidence="2" id="KW-1185">Reference proteome</keyword>
<sequence>MHTVTAIADIPSTLHWLSAASLNTLRQQNPQLALRRLDWVVRLLSDQVIHAKAEIQELLQ</sequence>
<evidence type="ECO:0000313" key="1">
    <source>
        <dbReference type="EMBL" id="QKD82257.1"/>
    </source>
</evidence>
<organism evidence="1 2">
    <name type="scientific">Thermoleptolyngbya sichuanensis A183</name>
    <dbReference type="NCBI Taxonomy" id="2737172"/>
    <lineage>
        <taxon>Bacteria</taxon>
        <taxon>Bacillati</taxon>
        <taxon>Cyanobacteriota</taxon>
        <taxon>Cyanophyceae</taxon>
        <taxon>Oculatellales</taxon>
        <taxon>Oculatellaceae</taxon>
        <taxon>Thermoleptolyngbya</taxon>
        <taxon>Thermoleptolyngbya sichuanensis</taxon>
    </lineage>
</organism>
<proteinExistence type="predicted"/>
<name>A0A6M8BBR6_9CYAN</name>
<evidence type="ECO:0000313" key="2">
    <source>
        <dbReference type="Proteomes" id="UP000505210"/>
    </source>
</evidence>
<dbReference type="RefSeq" id="WP_172354883.1">
    <property type="nucleotide sequence ID" value="NZ_CP053661.1"/>
</dbReference>
<gene>
    <name evidence="1" type="ORF">HPC62_08710</name>
</gene>
<dbReference type="Proteomes" id="UP000505210">
    <property type="component" value="Chromosome"/>
</dbReference>
<dbReference type="KEGG" id="theu:HPC62_08710"/>
<accession>A0A6M8BBR6</accession>